<dbReference type="PANTHER" id="PTHR34403:SF14">
    <property type="entry name" value="OS05G0225800 PROTEIN"/>
    <property type="match status" value="1"/>
</dbReference>
<evidence type="ECO:0000256" key="1">
    <source>
        <dbReference type="SAM" id="MobiDB-lite"/>
    </source>
</evidence>
<accession>A0A1U7LGM4</accession>
<dbReference type="AlphaFoldDB" id="A0A1U7LGM4"/>
<comment type="caution">
    <text evidence="2">The sequence shown here is derived from an EMBL/GenBank/DDBJ whole genome shotgun (WGS) entry which is preliminary data.</text>
</comment>
<reference evidence="2 3" key="1">
    <citation type="submission" date="2016-04" db="EMBL/GenBank/DDBJ databases">
        <title>Evolutionary innovation and constraint leading to complex multicellularity in the Ascomycota.</title>
        <authorList>
            <person name="Cisse O."/>
            <person name="Nguyen A."/>
            <person name="Hewitt D.A."/>
            <person name="Jedd G."/>
            <person name="Stajich J.E."/>
        </authorList>
    </citation>
    <scope>NUCLEOTIDE SEQUENCE [LARGE SCALE GENOMIC DNA]</scope>
    <source>
        <strain evidence="2 3">DAH-3</strain>
    </source>
</reference>
<dbReference type="InterPro" id="IPR050972">
    <property type="entry name" value="SDr-like"/>
</dbReference>
<feature type="region of interest" description="Disordered" evidence="1">
    <location>
        <begin position="34"/>
        <end position="116"/>
    </location>
</feature>
<dbReference type="Proteomes" id="UP000186594">
    <property type="component" value="Unassembled WGS sequence"/>
</dbReference>
<feature type="compositionally biased region" description="Acidic residues" evidence="1">
    <location>
        <begin position="37"/>
        <end position="81"/>
    </location>
</feature>
<dbReference type="STRING" id="1198029.A0A1U7LGM4"/>
<gene>
    <name evidence="2" type="ORF">NEOLI_001022</name>
</gene>
<protein>
    <submittedName>
        <fullName evidence="2">Uncharacterized protein</fullName>
    </submittedName>
</protein>
<evidence type="ECO:0000313" key="3">
    <source>
        <dbReference type="Proteomes" id="UP000186594"/>
    </source>
</evidence>
<proteinExistence type="predicted"/>
<dbReference type="PANTHER" id="PTHR34403">
    <property type="entry name" value="TOL-PAL SYSTEM PROTEIN TOLA"/>
    <property type="match status" value="1"/>
</dbReference>
<evidence type="ECO:0000313" key="2">
    <source>
        <dbReference type="EMBL" id="OLL21805.1"/>
    </source>
</evidence>
<keyword evidence="3" id="KW-1185">Reference proteome</keyword>
<organism evidence="2 3">
    <name type="scientific">Neolecta irregularis (strain DAH-3)</name>
    <dbReference type="NCBI Taxonomy" id="1198029"/>
    <lineage>
        <taxon>Eukaryota</taxon>
        <taxon>Fungi</taxon>
        <taxon>Dikarya</taxon>
        <taxon>Ascomycota</taxon>
        <taxon>Taphrinomycotina</taxon>
        <taxon>Neolectales</taxon>
        <taxon>Neolectaceae</taxon>
        <taxon>Neolecta</taxon>
    </lineage>
</organism>
<sequence>MVAKRILEDPEVFAAAPVKVGRILDPLWGLAAAEPDLTVEPEAEPEAEPEVEPEAEPEAEPEVEPEAEPGAEPEVEPEAEPGVEPRVEPEVEPELGPEMKLDSGPEAEPEVEPDREVGLGKQIALSEHLLEDDPEFWSSGLLAPLKDVVDDDRLFGSWRVDNGSVDNVAIDDNVDGLVDSSIGDDGAVGNANSPIVGNLEISRRETLVEIQLDAIVTTGGCNNRASIFLWGRCLDEGAGDGSWGDNGEDCNKFHDG</sequence>
<dbReference type="EMBL" id="LXFE01004239">
    <property type="protein sequence ID" value="OLL21805.1"/>
    <property type="molecule type" value="Genomic_DNA"/>
</dbReference>
<name>A0A1U7LGM4_NEOID</name>